<dbReference type="OrthoDB" id="2248014at2759"/>
<dbReference type="GO" id="GO:0006508">
    <property type="term" value="P:proteolysis"/>
    <property type="evidence" value="ECO:0007669"/>
    <property type="project" value="UniProtKB-KW"/>
</dbReference>
<evidence type="ECO:0000256" key="3">
    <source>
        <dbReference type="ARBA" id="ARBA00022670"/>
    </source>
</evidence>
<keyword evidence="8" id="KW-0472">Membrane</keyword>
<dbReference type="AlphaFoldDB" id="A0A9Q0IZ10"/>
<keyword evidence="11" id="KW-1185">Reference proteome</keyword>
<keyword evidence="3 7" id="KW-0645">Protease</keyword>
<dbReference type="PROSITE" id="PS00972">
    <property type="entry name" value="USP_1"/>
    <property type="match status" value="1"/>
</dbReference>
<feature type="domain" description="USP" evidence="9">
    <location>
        <begin position="66"/>
        <end position="488"/>
    </location>
</feature>
<keyword evidence="8" id="KW-0812">Transmembrane</keyword>
<evidence type="ECO:0000259" key="9">
    <source>
        <dbReference type="PROSITE" id="PS50235"/>
    </source>
</evidence>
<dbReference type="CDD" id="cd02662">
    <property type="entry name" value="Peptidase_C19F"/>
    <property type="match status" value="1"/>
</dbReference>
<accession>A0A9Q0IZ10</accession>
<sequence length="491" mass="54521">MNSLIRSLKHGCKSNKWVSSASGLASLVGVAALLLGLLKDRRFLSALPCFPPQGTTSPSRKLRFVPGLQNLGNNCFLNVILQSSQALSSCEYFQPFLQKVIEDCESSAAGEWNENLRLTLALASLLQDLCSSDEGRVVLSPREVMLAMSHHKESFNLTRQQDAEEALLHLLSSLREELSDCYPFNLISLVDALASNSRILLPKERGMQTEQGRWQQHFLGPFDGILSSSLTCQTCSSQISLNFQFFHSLPLSPFLGHGASIMAGCTLEDCLKQFIVSEKVDNYNCSNCWHSAAILCIHLQRVSINHFGELVKLQGHIKFPLILDLLPFMLEDLHDQKSPPNYFEVQSDPRMLNLYGKSRYSKLLATDNLVCSKDVEVGTVVEESRMPQIEDTMGSENNGECTAAPCALVPSQPPQYRLVSVVEHFGRAGGGHYTVYRSVRSALQEQQCDANFKQSPTRWFCISDSDVASVSEQDVLAAEASLLFYERIVEG</sequence>
<evidence type="ECO:0000256" key="8">
    <source>
        <dbReference type="SAM" id="Phobius"/>
    </source>
</evidence>
<dbReference type="GO" id="GO:0005829">
    <property type="term" value="C:cytosol"/>
    <property type="evidence" value="ECO:0007669"/>
    <property type="project" value="TreeGrafter"/>
</dbReference>
<gene>
    <name evidence="10" type="ORF">Tsubulata_013574</name>
</gene>
<keyword evidence="4 7" id="KW-0833">Ubl conjugation pathway</keyword>
<dbReference type="SUPFAM" id="SSF54001">
    <property type="entry name" value="Cysteine proteinases"/>
    <property type="match status" value="1"/>
</dbReference>
<dbReference type="GO" id="GO:0004843">
    <property type="term" value="F:cysteine-type deubiquitinase activity"/>
    <property type="evidence" value="ECO:0007669"/>
    <property type="project" value="UniProtKB-UniRule"/>
</dbReference>
<dbReference type="PANTHER" id="PTHR24006">
    <property type="entry name" value="UBIQUITIN CARBOXYL-TERMINAL HYDROLASE"/>
    <property type="match status" value="1"/>
</dbReference>
<dbReference type="Proteomes" id="UP001141552">
    <property type="component" value="Unassembled WGS sequence"/>
</dbReference>
<evidence type="ECO:0000313" key="10">
    <source>
        <dbReference type="EMBL" id="KAJ4822209.1"/>
    </source>
</evidence>
<dbReference type="GO" id="GO:0005634">
    <property type="term" value="C:nucleus"/>
    <property type="evidence" value="ECO:0007669"/>
    <property type="project" value="TreeGrafter"/>
</dbReference>
<dbReference type="InterPro" id="IPR050164">
    <property type="entry name" value="Peptidase_C19"/>
</dbReference>
<evidence type="ECO:0000256" key="2">
    <source>
        <dbReference type="ARBA" id="ARBA00009085"/>
    </source>
</evidence>
<reference evidence="10" key="2">
    <citation type="journal article" date="2023" name="Plants (Basel)">
        <title>Annotation of the Turnera subulata (Passifloraceae) Draft Genome Reveals the S-Locus Evolved after the Divergence of Turneroideae from Passifloroideae in a Stepwise Manner.</title>
        <authorList>
            <person name="Henning P.M."/>
            <person name="Roalson E.H."/>
            <person name="Mir W."/>
            <person name="McCubbin A.G."/>
            <person name="Shore J.S."/>
        </authorList>
    </citation>
    <scope>NUCLEOTIDE SEQUENCE</scope>
    <source>
        <strain evidence="10">F60SS</strain>
    </source>
</reference>
<evidence type="ECO:0000256" key="5">
    <source>
        <dbReference type="ARBA" id="ARBA00022801"/>
    </source>
</evidence>
<evidence type="ECO:0000313" key="11">
    <source>
        <dbReference type="Proteomes" id="UP001141552"/>
    </source>
</evidence>
<dbReference type="EMBL" id="JAKUCV010007736">
    <property type="protein sequence ID" value="KAJ4822209.1"/>
    <property type="molecule type" value="Genomic_DNA"/>
</dbReference>
<dbReference type="InterPro" id="IPR038765">
    <property type="entry name" value="Papain-like_cys_pep_sf"/>
</dbReference>
<dbReference type="GO" id="GO:0016579">
    <property type="term" value="P:protein deubiquitination"/>
    <property type="evidence" value="ECO:0007669"/>
    <property type="project" value="InterPro"/>
</dbReference>
<evidence type="ECO:0000256" key="1">
    <source>
        <dbReference type="ARBA" id="ARBA00000707"/>
    </source>
</evidence>
<dbReference type="InterPro" id="IPR018200">
    <property type="entry name" value="USP_CS"/>
</dbReference>
<evidence type="ECO:0000256" key="6">
    <source>
        <dbReference type="ARBA" id="ARBA00022807"/>
    </source>
</evidence>
<dbReference type="EC" id="3.4.19.12" evidence="7"/>
<reference evidence="10" key="1">
    <citation type="submission" date="2022-02" db="EMBL/GenBank/DDBJ databases">
        <authorList>
            <person name="Henning P.M."/>
            <person name="McCubbin A.G."/>
            <person name="Shore J.S."/>
        </authorList>
    </citation>
    <scope>NUCLEOTIDE SEQUENCE</scope>
    <source>
        <strain evidence="10">F60SS</strain>
        <tissue evidence="10">Leaves</tissue>
    </source>
</reference>
<organism evidence="10 11">
    <name type="scientific">Turnera subulata</name>
    <dbReference type="NCBI Taxonomy" id="218843"/>
    <lineage>
        <taxon>Eukaryota</taxon>
        <taxon>Viridiplantae</taxon>
        <taxon>Streptophyta</taxon>
        <taxon>Embryophyta</taxon>
        <taxon>Tracheophyta</taxon>
        <taxon>Spermatophyta</taxon>
        <taxon>Magnoliopsida</taxon>
        <taxon>eudicotyledons</taxon>
        <taxon>Gunneridae</taxon>
        <taxon>Pentapetalae</taxon>
        <taxon>rosids</taxon>
        <taxon>fabids</taxon>
        <taxon>Malpighiales</taxon>
        <taxon>Passifloraceae</taxon>
        <taxon>Turnera</taxon>
    </lineage>
</organism>
<evidence type="ECO:0000256" key="7">
    <source>
        <dbReference type="RuleBase" id="RU366025"/>
    </source>
</evidence>
<comment type="similarity">
    <text evidence="2 7">Belongs to the peptidase C19 family.</text>
</comment>
<comment type="caution">
    <text evidence="10">The sequence shown here is derived from an EMBL/GenBank/DDBJ whole genome shotgun (WGS) entry which is preliminary data.</text>
</comment>
<dbReference type="Gene3D" id="3.90.70.10">
    <property type="entry name" value="Cysteine proteinases"/>
    <property type="match status" value="1"/>
</dbReference>
<dbReference type="Pfam" id="PF00443">
    <property type="entry name" value="UCH"/>
    <property type="match status" value="1"/>
</dbReference>
<dbReference type="InterPro" id="IPR028889">
    <property type="entry name" value="USP"/>
</dbReference>
<keyword evidence="5 7" id="KW-0378">Hydrolase</keyword>
<comment type="function">
    <text evidence="7">Recognizes and hydrolyzes the peptide bond at the C-terminal Gly of ubiquitin. Involved in the processing of poly-ubiquitin precursors as well as that of ubiquitinated proteins.</text>
</comment>
<feature type="transmembrane region" description="Helical" evidence="8">
    <location>
        <begin position="20"/>
        <end position="38"/>
    </location>
</feature>
<dbReference type="PROSITE" id="PS00973">
    <property type="entry name" value="USP_2"/>
    <property type="match status" value="1"/>
</dbReference>
<dbReference type="InterPro" id="IPR001394">
    <property type="entry name" value="Peptidase_C19_UCH"/>
</dbReference>
<name>A0A9Q0IZ10_9ROSI</name>
<keyword evidence="8" id="KW-1133">Transmembrane helix</keyword>
<dbReference type="PANTHER" id="PTHR24006:SF888">
    <property type="entry name" value="UBIQUITIN CARBOXYL-TERMINAL HYDROLASE 30"/>
    <property type="match status" value="1"/>
</dbReference>
<comment type="catalytic activity">
    <reaction evidence="1 7">
        <text>Thiol-dependent hydrolysis of ester, thioester, amide, peptide and isopeptide bonds formed by the C-terminal Gly of ubiquitin (a 76-residue protein attached to proteins as an intracellular targeting signal).</text>
        <dbReference type="EC" id="3.4.19.12"/>
    </reaction>
</comment>
<evidence type="ECO:0000256" key="4">
    <source>
        <dbReference type="ARBA" id="ARBA00022786"/>
    </source>
</evidence>
<proteinExistence type="inferred from homology"/>
<keyword evidence="6 7" id="KW-0788">Thiol protease</keyword>
<dbReference type="PROSITE" id="PS50235">
    <property type="entry name" value="USP_3"/>
    <property type="match status" value="1"/>
</dbReference>
<protein>
    <recommendedName>
        <fullName evidence="7">Ubiquitin carboxyl-terminal hydrolase</fullName>
        <ecNumber evidence="7">3.4.19.12</ecNumber>
    </recommendedName>
</protein>